<dbReference type="RefSeq" id="WP_202092541.1">
    <property type="nucleotide sequence ID" value="NZ_CP061035.1"/>
</dbReference>
<feature type="transmembrane region" description="Helical" evidence="1">
    <location>
        <begin position="105"/>
        <end position="125"/>
    </location>
</feature>
<dbReference type="KEGG" id="sari:H5J25_15390"/>
<protein>
    <submittedName>
        <fullName evidence="2">Uncharacterized protein</fullName>
    </submittedName>
</protein>
<gene>
    <name evidence="2" type="ORF">H5J25_15390</name>
</gene>
<sequence length="141" mass="15557">MLDFFHRLRRKQAADFIEERLESVSVDLPYELQSKIFDQLATVSIAGAGLSVTLIGSLLQNASRVVWLSVILFGLAAVTSVSGNVRLIDGLTQRRPVLRRTKLDVQIAMGLIGMAIGFLCMSMYYEGDRAPTQAASVQPER</sequence>
<accession>A0A974NTT5</accession>
<reference evidence="3" key="1">
    <citation type="submission" date="2020-09" db="EMBL/GenBank/DDBJ databases">
        <title>Sphingomonas sp., a new species isolated from pork steak.</title>
        <authorList>
            <person name="Heidler von Heilborn D."/>
        </authorList>
    </citation>
    <scope>NUCLEOTIDE SEQUENCE [LARGE SCALE GENOMIC DNA]</scope>
</reference>
<evidence type="ECO:0000256" key="1">
    <source>
        <dbReference type="SAM" id="Phobius"/>
    </source>
</evidence>
<organism evidence="2 3">
    <name type="scientific">Sphingomonas aliaeris</name>
    <dbReference type="NCBI Taxonomy" id="2759526"/>
    <lineage>
        <taxon>Bacteria</taxon>
        <taxon>Pseudomonadati</taxon>
        <taxon>Pseudomonadota</taxon>
        <taxon>Alphaproteobacteria</taxon>
        <taxon>Sphingomonadales</taxon>
        <taxon>Sphingomonadaceae</taxon>
        <taxon>Sphingomonas</taxon>
    </lineage>
</organism>
<dbReference type="Proteomes" id="UP000595894">
    <property type="component" value="Chromosome"/>
</dbReference>
<keyword evidence="1" id="KW-0472">Membrane</keyword>
<keyword evidence="1" id="KW-1133">Transmembrane helix</keyword>
<evidence type="ECO:0000313" key="2">
    <source>
        <dbReference type="EMBL" id="QQV76776.1"/>
    </source>
</evidence>
<keyword evidence="3" id="KW-1185">Reference proteome</keyword>
<dbReference type="EMBL" id="CP061035">
    <property type="protein sequence ID" value="QQV76776.1"/>
    <property type="molecule type" value="Genomic_DNA"/>
</dbReference>
<evidence type="ECO:0000313" key="3">
    <source>
        <dbReference type="Proteomes" id="UP000595894"/>
    </source>
</evidence>
<dbReference type="AlphaFoldDB" id="A0A974NTT5"/>
<feature type="transmembrane region" description="Helical" evidence="1">
    <location>
        <begin position="65"/>
        <end position="85"/>
    </location>
</feature>
<name>A0A974NTT5_9SPHN</name>
<feature type="transmembrane region" description="Helical" evidence="1">
    <location>
        <begin position="40"/>
        <end position="59"/>
    </location>
</feature>
<keyword evidence="1" id="KW-0812">Transmembrane</keyword>
<proteinExistence type="predicted"/>